<dbReference type="STRING" id="688867.SAMN05660236_3125"/>
<keyword evidence="1" id="KW-0812">Transmembrane</keyword>
<keyword evidence="3" id="KW-1185">Reference proteome</keyword>
<sequence>MDVASWWPFFVVIALFILAIVSPWIFPNKMVSKNKHDNKF</sequence>
<name>A0A1T5LFI8_9BACT</name>
<evidence type="ECO:0000313" key="3">
    <source>
        <dbReference type="Proteomes" id="UP000190961"/>
    </source>
</evidence>
<dbReference type="EMBL" id="FUZU01000002">
    <property type="protein sequence ID" value="SKC74753.1"/>
    <property type="molecule type" value="Genomic_DNA"/>
</dbReference>
<gene>
    <name evidence="2" type="ORF">SAMN05660236_3125</name>
</gene>
<dbReference type="AlphaFoldDB" id="A0A1T5LFI8"/>
<evidence type="ECO:0000256" key="1">
    <source>
        <dbReference type="SAM" id="Phobius"/>
    </source>
</evidence>
<proteinExistence type="predicted"/>
<keyword evidence="1" id="KW-0472">Membrane</keyword>
<keyword evidence="1" id="KW-1133">Transmembrane helix</keyword>
<feature type="transmembrane region" description="Helical" evidence="1">
    <location>
        <begin position="6"/>
        <end position="26"/>
    </location>
</feature>
<organism evidence="2 3">
    <name type="scientific">Ohtaekwangia koreensis</name>
    <dbReference type="NCBI Taxonomy" id="688867"/>
    <lineage>
        <taxon>Bacteria</taxon>
        <taxon>Pseudomonadati</taxon>
        <taxon>Bacteroidota</taxon>
        <taxon>Cytophagia</taxon>
        <taxon>Cytophagales</taxon>
        <taxon>Fulvivirgaceae</taxon>
        <taxon>Ohtaekwangia</taxon>
    </lineage>
</organism>
<evidence type="ECO:0000313" key="2">
    <source>
        <dbReference type="EMBL" id="SKC74753.1"/>
    </source>
</evidence>
<accession>A0A1T5LFI8</accession>
<dbReference type="Proteomes" id="UP000190961">
    <property type="component" value="Unassembled WGS sequence"/>
</dbReference>
<reference evidence="2 3" key="1">
    <citation type="submission" date="2017-02" db="EMBL/GenBank/DDBJ databases">
        <authorList>
            <person name="Peterson S.W."/>
        </authorList>
    </citation>
    <scope>NUCLEOTIDE SEQUENCE [LARGE SCALE GENOMIC DNA]</scope>
    <source>
        <strain evidence="2 3">DSM 25262</strain>
    </source>
</reference>
<protein>
    <submittedName>
        <fullName evidence="2">Uncharacterized protein</fullName>
    </submittedName>
</protein>